<accession>A0A2V3TYT4</accession>
<evidence type="ECO:0000256" key="4">
    <source>
        <dbReference type="SAM" id="MobiDB-lite"/>
    </source>
</evidence>
<dbReference type="SUPFAM" id="SSF46689">
    <property type="entry name" value="Homeodomain-like"/>
    <property type="match status" value="2"/>
</dbReference>
<feature type="region of interest" description="Disordered" evidence="4">
    <location>
        <begin position="47"/>
        <end position="69"/>
    </location>
</feature>
<dbReference type="PROSITE" id="PS00041">
    <property type="entry name" value="HTH_ARAC_FAMILY_1"/>
    <property type="match status" value="1"/>
</dbReference>
<dbReference type="Gene3D" id="1.10.10.60">
    <property type="entry name" value="Homeodomain-like"/>
    <property type="match status" value="2"/>
</dbReference>
<dbReference type="SUPFAM" id="SSF51215">
    <property type="entry name" value="Regulatory protein AraC"/>
    <property type="match status" value="1"/>
</dbReference>
<dbReference type="CDD" id="cd06976">
    <property type="entry name" value="cupin_MtlR-like_N"/>
    <property type="match status" value="1"/>
</dbReference>
<protein>
    <submittedName>
        <fullName evidence="6">AraC-like DNA-binding protein</fullName>
    </submittedName>
</protein>
<reference evidence="6 7" key="1">
    <citation type="submission" date="2018-05" db="EMBL/GenBank/DDBJ databases">
        <title>Genomic Encyclopedia of Type Strains, Phase IV (KMG-IV): sequencing the most valuable type-strain genomes for metagenomic binning, comparative biology and taxonomic classification.</title>
        <authorList>
            <person name="Goeker M."/>
        </authorList>
    </citation>
    <scope>NUCLEOTIDE SEQUENCE [LARGE SCALE GENOMIC DNA]</scope>
    <source>
        <strain evidence="6 7">DSM 6462</strain>
    </source>
</reference>
<organism evidence="6 7">
    <name type="scientific">Chelatococcus asaccharovorans</name>
    <dbReference type="NCBI Taxonomy" id="28210"/>
    <lineage>
        <taxon>Bacteria</taxon>
        <taxon>Pseudomonadati</taxon>
        <taxon>Pseudomonadota</taxon>
        <taxon>Alphaproteobacteria</taxon>
        <taxon>Hyphomicrobiales</taxon>
        <taxon>Chelatococcaceae</taxon>
        <taxon>Chelatococcus</taxon>
    </lineage>
</organism>
<evidence type="ECO:0000313" key="7">
    <source>
        <dbReference type="Proteomes" id="UP000248021"/>
    </source>
</evidence>
<dbReference type="InterPro" id="IPR018060">
    <property type="entry name" value="HTH_AraC"/>
</dbReference>
<dbReference type="InterPro" id="IPR018062">
    <property type="entry name" value="HTH_AraC-typ_CS"/>
</dbReference>
<dbReference type="PANTHER" id="PTHR43280">
    <property type="entry name" value="ARAC-FAMILY TRANSCRIPTIONAL REGULATOR"/>
    <property type="match status" value="1"/>
</dbReference>
<dbReference type="GO" id="GO:0043565">
    <property type="term" value="F:sequence-specific DNA binding"/>
    <property type="evidence" value="ECO:0007669"/>
    <property type="project" value="InterPro"/>
</dbReference>
<dbReference type="EMBL" id="QJJK01000012">
    <property type="protein sequence ID" value="PXW54221.1"/>
    <property type="molecule type" value="Genomic_DNA"/>
</dbReference>
<dbReference type="AlphaFoldDB" id="A0A2V3TYT4"/>
<keyword evidence="2 6" id="KW-0238">DNA-binding</keyword>
<name>A0A2V3TYT4_9HYPH</name>
<evidence type="ECO:0000256" key="1">
    <source>
        <dbReference type="ARBA" id="ARBA00023015"/>
    </source>
</evidence>
<comment type="caution">
    <text evidence="6">The sequence shown here is derived from an EMBL/GenBank/DDBJ whole genome shotgun (WGS) entry which is preliminary data.</text>
</comment>
<evidence type="ECO:0000259" key="5">
    <source>
        <dbReference type="PROSITE" id="PS01124"/>
    </source>
</evidence>
<dbReference type="Pfam" id="PF12833">
    <property type="entry name" value="HTH_18"/>
    <property type="match status" value="1"/>
</dbReference>
<evidence type="ECO:0000256" key="2">
    <source>
        <dbReference type="ARBA" id="ARBA00023125"/>
    </source>
</evidence>
<keyword evidence="7" id="KW-1185">Reference proteome</keyword>
<dbReference type="InterPro" id="IPR009057">
    <property type="entry name" value="Homeodomain-like_sf"/>
</dbReference>
<keyword evidence="1" id="KW-0805">Transcription regulation</keyword>
<dbReference type="PANTHER" id="PTHR43280:SF27">
    <property type="entry name" value="TRANSCRIPTIONAL REGULATOR MTLR"/>
    <property type="match status" value="1"/>
</dbReference>
<gene>
    <name evidence="6" type="ORF">C7450_112250</name>
</gene>
<dbReference type="PROSITE" id="PS01124">
    <property type="entry name" value="HTH_ARAC_FAMILY_2"/>
    <property type="match status" value="1"/>
</dbReference>
<feature type="domain" description="HTH araC/xylS-type" evidence="5">
    <location>
        <begin position="284"/>
        <end position="382"/>
    </location>
</feature>
<dbReference type="InterPro" id="IPR037923">
    <property type="entry name" value="HTH-like"/>
</dbReference>
<dbReference type="Proteomes" id="UP000248021">
    <property type="component" value="Unassembled WGS sequence"/>
</dbReference>
<dbReference type="SMART" id="SM00342">
    <property type="entry name" value="HTH_ARAC"/>
    <property type="match status" value="1"/>
</dbReference>
<keyword evidence="3" id="KW-0804">Transcription</keyword>
<evidence type="ECO:0000313" key="6">
    <source>
        <dbReference type="EMBL" id="PXW54221.1"/>
    </source>
</evidence>
<sequence>MYPHGHYRVVSLCENCGGSLPAKKYAWRADGARDAHVPLDFDGALRSGMQRKSSHGNKSSGDHKSSRGSGYALANGDACACDARAPSARQDSAGKNWAGLVASPDLEVVDVPRESSFKAWAHGYPFRTVRWHFHPEYEIHLVTETCGRSFIGDYIGEFEPGNLVMTGPNLPHNWISDIEKGQVVARRGLVVQFTHEFIQSCIVTMPELRSLEPMLAASASGIEFAEGVGASARPIIESLLAASGPERISQFFHLLALLHGSPFRRLASASYQARPESYVAEPLNHVLDHIARNLCSDLRQAELAELSGFTPSAFSRAFKQHTGLTFVRYINRLRIDRGCELLRSSDQSVADICFEVGFNNLSNFNRHFIALRGMAPSVFRRLHRHNATRFIDGPAPQRPARSGALG</sequence>
<evidence type="ECO:0000256" key="3">
    <source>
        <dbReference type="ARBA" id="ARBA00023163"/>
    </source>
</evidence>
<proteinExistence type="predicted"/>
<dbReference type="GO" id="GO:0003700">
    <property type="term" value="F:DNA-binding transcription factor activity"/>
    <property type="evidence" value="ECO:0007669"/>
    <property type="project" value="InterPro"/>
</dbReference>